<keyword evidence="3" id="KW-1185">Reference proteome</keyword>
<evidence type="ECO:0000256" key="1">
    <source>
        <dbReference type="SAM" id="SignalP"/>
    </source>
</evidence>
<evidence type="ECO:0000313" key="2">
    <source>
        <dbReference type="EMBL" id="SNR52598.1"/>
    </source>
</evidence>
<evidence type="ECO:0000313" key="3">
    <source>
        <dbReference type="Proteomes" id="UP000198310"/>
    </source>
</evidence>
<keyword evidence="1" id="KW-0732">Signal</keyword>
<gene>
    <name evidence="2" type="ORF">SAMN06269173_103367</name>
</gene>
<feature type="signal peptide" evidence="1">
    <location>
        <begin position="1"/>
        <end position="23"/>
    </location>
</feature>
<evidence type="ECO:0008006" key="4">
    <source>
        <dbReference type="Google" id="ProtNLM"/>
    </source>
</evidence>
<reference evidence="3" key="1">
    <citation type="submission" date="2017-06" db="EMBL/GenBank/DDBJ databases">
        <authorList>
            <person name="Varghese N."/>
            <person name="Submissions S."/>
        </authorList>
    </citation>
    <scope>NUCLEOTIDE SEQUENCE [LARGE SCALE GENOMIC DNA]</scope>
    <source>
        <strain evidence="3">DSM 28041</strain>
    </source>
</reference>
<sequence length="234" mass="26198">MKILILRVVLLLALCTTALLSQAQTAPADSVAEQKLVQAVSADMCRQLELESKKRSLDNLSQEEAQQLFVRLFTKTATDNKELMRKIIAMGPAAQTYGQQLGRRVGIVMMQECPVSQPLFMRLGSAQVSKQQEVKPEEVAILKPIATAMCQDLQPRTAELKKMTLEQRTQELIQAFQRNLKPYAKEISQLYGADIFLDQKRMETIGTKISLQMASQCPEVILLFADLNKAKASK</sequence>
<dbReference type="Proteomes" id="UP000198310">
    <property type="component" value="Unassembled WGS sequence"/>
</dbReference>
<organism evidence="2 3">
    <name type="scientific">Hymenobacter mucosus</name>
    <dbReference type="NCBI Taxonomy" id="1411120"/>
    <lineage>
        <taxon>Bacteria</taxon>
        <taxon>Pseudomonadati</taxon>
        <taxon>Bacteroidota</taxon>
        <taxon>Cytophagia</taxon>
        <taxon>Cytophagales</taxon>
        <taxon>Hymenobacteraceae</taxon>
        <taxon>Hymenobacter</taxon>
    </lineage>
</organism>
<proteinExistence type="predicted"/>
<accession>A0A238X1Y3</accession>
<protein>
    <recommendedName>
        <fullName evidence="4">DUF3347 domain-containing protein</fullName>
    </recommendedName>
</protein>
<dbReference type="AlphaFoldDB" id="A0A238X1Y3"/>
<name>A0A238X1Y3_9BACT</name>
<feature type="chain" id="PRO_5012669691" description="DUF3347 domain-containing protein" evidence="1">
    <location>
        <begin position="24"/>
        <end position="234"/>
    </location>
</feature>
<dbReference type="RefSeq" id="WP_089332374.1">
    <property type="nucleotide sequence ID" value="NZ_FZNS01000003.1"/>
</dbReference>
<dbReference type="EMBL" id="FZNS01000003">
    <property type="protein sequence ID" value="SNR52598.1"/>
    <property type="molecule type" value="Genomic_DNA"/>
</dbReference>